<name>A0AAV9NWD9_9PEZI</name>
<dbReference type="InterPro" id="IPR036514">
    <property type="entry name" value="SGNH_hydro_sf"/>
</dbReference>
<dbReference type="Proteomes" id="UP001337655">
    <property type="component" value="Unassembled WGS sequence"/>
</dbReference>
<dbReference type="InterPro" id="IPR053140">
    <property type="entry name" value="GDSL_Rv0518-like"/>
</dbReference>
<comment type="caution">
    <text evidence="1">The sequence shown here is derived from an EMBL/GenBank/DDBJ whole genome shotgun (WGS) entry which is preliminary data.</text>
</comment>
<dbReference type="Gene3D" id="3.40.50.1110">
    <property type="entry name" value="SGNH hydrolase"/>
    <property type="match status" value="1"/>
</dbReference>
<dbReference type="GeneID" id="89931265"/>
<evidence type="ECO:0000313" key="1">
    <source>
        <dbReference type="EMBL" id="KAK5164241.1"/>
    </source>
</evidence>
<dbReference type="InterPro" id="IPR001087">
    <property type="entry name" value="GDSL"/>
</dbReference>
<dbReference type="Pfam" id="PF00657">
    <property type="entry name" value="Lipase_GDSL"/>
    <property type="match status" value="1"/>
</dbReference>
<protein>
    <recommendedName>
        <fullName evidence="3">SGNH hydrolase-type esterase domain-containing protein</fullName>
    </recommendedName>
</protein>
<dbReference type="EMBL" id="JAVRRT010000020">
    <property type="protein sequence ID" value="KAK5164241.1"/>
    <property type="molecule type" value="Genomic_DNA"/>
</dbReference>
<dbReference type="AlphaFoldDB" id="A0AAV9NWD9"/>
<dbReference type="SUPFAM" id="SSF52266">
    <property type="entry name" value="SGNH hydrolase"/>
    <property type="match status" value="1"/>
</dbReference>
<reference evidence="1 2" key="1">
    <citation type="submission" date="2023-08" db="EMBL/GenBank/DDBJ databases">
        <title>Black Yeasts Isolated from many extreme environments.</title>
        <authorList>
            <person name="Coleine C."/>
            <person name="Stajich J.E."/>
            <person name="Selbmann L."/>
        </authorList>
    </citation>
    <scope>NUCLEOTIDE SEQUENCE [LARGE SCALE GENOMIC DNA]</scope>
    <source>
        <strain evidence="1 2">CCFEE 5935</strain>
    </source>
</reference>
<organism evidence="1 2">
    <name type="scientific">Saxophila tyrrhenica</name>
    <dbReference type="NCBI Taxonomy" id="1690608"/>
    <lineage>
        <taxon>Eukaryota</taxon>
        <taxon>Fungi</taxon>
        <taxon>Dikarya</taxon>
        <taxon>Ascomycota</taxon>
        <taxon>Pezizomycotina</taxon>
        <taxon>Dothideomycetes</taxon>
        <taxon>Dothideomycetidae</taxon>
        <taxon>Mycosphaerellales</taxon>
        <taxon>Extremaceae</taxon>
        <taxon>Saxophila</taxon>
    </lineage>
</organism>
<dbReference type="GO" id="GO:0016788">
    <property type="term" value="F:hydrolase activity, acting on ester bonds"/>
    <property type="evidence" value="ECO:0007669"/>
    <property type="project" value="InterPro"/>
</dbReference>
<proteinExistence type="predicted"/>
<dbReference type="PANTHER" id="PTHR43784">
    <property type="entry name" value="GDSL-LIKE LIPASE/ACYLHYDROLASE, PUTATIVE (AFU_ORTHOLOGUE AFUA_2G00820)-RELATED"/>
    <property type="match status" value="1"/>
</dbReference>
<dbReference type="RefSeq" id="XP_064654534.1">
    <property type="nucleotide sequence ID" value="XM_064807161.1"/>
</dbReference>
<evidence type="ECO:0000313" key="2">
    <source>
        <dbReference type="Proteomes" id="UP001337655"/>
    </source>
</evidence>
<evidence type="ECO:0008006" key="3">
    <source>
        <dbReference type="Google" id="ProtNLM"/>
    </source>
</evidence>
<dbReference type="CDD" id="cd01830">
    <property type="entry name" value="XynE_like"/>
    <property type="match status" value="1"/>
</dbReference>
<dbReference type="PANTHER" id="PTHR43784:SF3">
    <property type="entry name" value="GDSL FAMILY LIPASE"/>
    <property type="match status" value="1"/>
</dbReference>
<gene>
    <name evidence="1" type="ORF">LTR77_009935</name>
</gene>
<accession>A0AAV9NWD9</accession>
<sequence>MLRLSNDMERTLRASSLWITLTEFANLPSPPFNQTELVFPNSTIRQTLRMTIGAEQIRVRLSNAFGLNDLPITAATIALPRAEAGQNLTGASGIKTQTLQTLTWSGNSSITIPNGALAVSDPVNFPINPGQVISISLYLATGQQSNYITSHPGSRLNIWYSSGDYTTDPNMTDPSTLTTQHWYFLSAVEAWEPPSYRGFVVLGDSITDGRSSYINTNTQWPNLLFNRLQRQSSTSLQQISVLNQAAGGNRVLYDGLGPNTVSRVDRDVLAQSGIKYAMIFEGVNDIGVADTTEANQTYTGDRLIQAYKQIITRVHTAGIPMFGATITPFGCYNSSLQSYSVPIREETRLRVNDWIRNSGWFDAVVDFDQIVRDPNNATQLAPYYDSGDCLHPNPAGYHEMAAKFPVDILNQFAGGVGGFM</sequence>
<keyword evidence="2" id="KW-1185">Reference proteome</keyword>